<dbReference type="Pfam" id="PF26147">
    <property type="entry name" value="AB_HYDROLASE_YMC0-YMC35"/>
    <property type="match status" value="1"/>
</dbReference>
<dbReference type="VEuPathDB" id="FungiDB:FGRAMPH1_01G06143"/>
<dbReference type="PANTHER" id="PTHR47349:SF1">
    <property type="entry name" value="AER328WP"/>
    <property type="match status" value="1"/>
</dbReference>
<feature type="compositionally biased region" description="Polar residues" evidence="1">
    <location>
        <begin position="130"/>
        <end position="151"/>
    </location>
</feature>
<dbReference type="Proteomes" id="UP000070720">
    <property type="component" value="Chromosome 1"/>
</dbReference>
<dbReference type="InterPro" id="IPR058934">
    <property type="entry name" value="YMC020W-like"/>
</dbReference>
<name>A0A1C3YIY8_GIBZE</name>
<dbReference type="eggNOG" id="ENOG502QR2T">
    <property type="taxonomic scope" value="Eukaryota"/>
</dbReference>
<organism evidence="3 4">
    <name type="scientific">Gibberella zeae (strain ATCC MYA-4620 / CBS 123657 / FGSC 9075 / NRRL 31084 / PH-1)</name>
    <name type="common">Wheat head blight fungus</name>
    <name type="synonym">Fusarium graminearum</name>
    <dbReference type="NCBI Taxonomy" id="229533"/>
    <lineage>
        <taxon>Eukaryota</taxon>
        <taxon>Fungi</taxon>
        <taxon>Dikarya</taxon>
        <taxon>Ascomycota</taxon>
        <taxon>Pezizomycotina</taxon>
        <taxon>Sordariomycetes</taxon>
        <taxon>Hypocreomycetidae</taxon>
        <taxon>Hypocreales</taxon>
        <taxon>Nectriaceae</taxon>
        <taxon>Fusarium</taxon>
    </lineage>
</organism>
<evidence type="ECO:0000313" key="4">
    <source>
        <dbReference type="Proteomes" id="UP000070720"/>
    </source>
</evidence>
<dbReference type="EMBL" id="HG970332">
    <property type="protein sequence ID" value="SCB64449.1"/>
    <property type="molecule type" value="Genomic_DNA"/>
</dbReference>
<protein>
    <submittedName>
        <fullName evidence="3">Chromosome 1, complete genome</fullName>
    </submittedName>
</protein>
<feature type="compositionally biased region" description="Basic and acidic residues" evidence="1">
    <location>
        <begin position="403"/>
        <end position="415"/>
    </location>
</feature>
<feature type="compositionally biased region" description="Low complexity" evidence="1">
    <location>
        <begin position="438"/>
        <end position="457"/>
    </location>
</feature>
<gene>
    <name evidence="3" type="ORF">FGRAMPH1_01T06143</name>
</gene>
<keyword evidence="4" id="KW-1185">Reference proteome</keyword>
<dbReference type="AlphaFoldDB" id="A0A1C3YIY8"/>
<feature type="domain" description="YMC020W-like alpha/beta hydrolase" evidence="2">
    <location>
        <begin position="488"/>
        <end position="839"/>
    </location>
</feature>
<reference evidence="3 4" key="3">
    <citation type="journal article" date="2015" name="BMC Genomics">
        <title>The completed genome sequence of the pathogenic ascomycete fungus Fusarium graminearum.</title>
        <authorList>
            <person name="King R."/>
            <person name="Urban M."/>
            <person name="Hammond-Kosack M.C."/>
            <person name="Hassani-Pak K."/>
            <person name="Hammond-Kosack K.E."/>
        </authorList>
    </citation>
    <scope>NUCLEOTIDE SEQUENCE [LARGE SCALE GENOMIC DNA]</scope>
    <source>
        <strain evidence="4">ATCC MYA-4620 / CBS 123657 / FGSC 9075 / NRRL 31084 / PH-1</strain>
    </source>
</reference>
<feature type="compositionally biased region" description="Polar residues" evidence="1">
    <location>
        <begin position="469"/>
        <end position="480"/>
    </location>
</feature>
<dbReference type="PANTHER" id="PTHR47349">
    <property type="entry name" value="CHROMOSOME 8, WHOLE GENOME SHOTGUN SEQUENCE"/>
    <property type="match status" value="1"/>
</dbReference>
<sequence>MFPRKKARLSPAEMTKDDANTLVSTSTIQTPTSQSQAPKASPATESEQGNSQKVPSRKQTMSDSCSTERRISKDVQRPRSWYGSWPRAPKASASTSVAKENILGGTVKSKKSPDLSRYEAKRNDSDDASILSTTGTIKTMPNIKQNKSDVTMTEEVAQKESASQIKPDVELSREPAQITESQETSKDAGTAETTTHETQESETSDAQSKSQADMRPAASASQNDDQQPPTSSGWLGWWSRTPFTETQATPTVDTSTQPMIEIEATKEADTPRPITPPAQVEPSEQMTSPKNEQDPRPTSWFRYWYPSSEPAKAPEDKPNIQQPQIETEPPPEDVVMKDAEPPSRQNEPPPKSGSTWAFWSKESPKTKESQPLPESGEVAVMGEGSEARPQPMAEFDVSPTKYSKIEDSKAKDKPASVKSRWMTKNKRVRPQSMDLDHTSSPPVSGTSTPTRTATPTQDTDRASAKIAPSDQSIAESETSAKASGNLLLPSFSSTYRMKDNPSIVKQLTQFLLRTQQTPPNHVFRADKPPNIKKAIAIGVHGLFPATYLRPMIGQPTGTSLRFAALGAEGIRRWAEAHGCGDCKIEKVALEGEGKIQDRVDNLWKLMLNWIDHIRNADFVLIACHSQGVPVSIMLLEKLIDLGIITNAKVGVCAMAGVALGPFPDYKSSLLMGSAAELWDFGNAESDNSKHFEHALKRVVDYGARVTFIGSIDDQLSAVYSPANHPYIYRAVFIDGRVHAPDFIAHLVGFALKLRNLGVSDHGLIRELSVPLAGSLYSGAGHSRLYYDDAVYDLAIAHALETAPAGPSPAPCTISPRGGSLTSQNPYVLPWIMRGLLEEDFVRTELSAEADELLKQFDDWKPTNKALKDVKYRLEAVRSKL</sequence>
<accession>A0A1C3YIY8</accession>
<feature type="compositionally biased region" description="Basic and acidic residues" evidence="1">
    <location>
        <begin position="111"/>
        <end position="125"/>
    </location>
</feature>
<evidence type="ECO:0000313" key="3">
    <source>
        <dbReference type="EMBL" id="SCB64449.1"/>
    </source>
</evidence>
<feature type="compositionally biased region" description="Basic and acidic residues" evidence="1">
    <location>
        <begin position="66"/>
        <end position="77"/>
    </location>
</feature>
<evidence type="ECO:0000259" key="2">
    <source>
        <dbReference type="Pfam" id="PF26147"/>
    </source>
</evidence>
<reference evidence="4" key="2">
    <citation type="journal article" date="2010" name="Nature">
        <title>Comparative genomics reveals mobile pathogenicity chromosomes in Fusarium.</title>
        <authorList>
            <person name="Ma L.J."/>
            <person name="van der Does H.C."/>
            <person name="Borkovich K.A."/>
            <person name="Coleman J.J."/>
            <person name="Daboussi M.J."/>
            <person name="Di Pietro A."/>
            <person name="Dufresne M."/>
            <person name="Freitag M."/>
            <person name="Grabherr M."/>
            <person name="Henrissat B."/>
            <person name="Houterman P.M."/>
            <person name="Kang S."/>
            <person name="Shim W.B."/>
            <person name="Woloshuk C."/>
            <person name="Xie X."/>
            <person name="Xu J.R."/>
            <person name="Antoniw J."/>
            <person name="Baker S.E."/>
            <person name="Bluhm B.H."/>
            <person name="Breakspear A."/>
            <person name="Brown D.W."/>
            <person name="Butchko R.A."/>
            <person name="Chapman S."/>
            <person name="Coulson R."/>
            <person name="Coutinho P.M."/>
            <person name="Danchin E.G."/>
            <person name="Diener A."/>
            <person name="Gale L.R."/>
            <person name="Gardiner D.M."/>
            <person name="Goff S."/>
            <person name="Hammond-Kosack K.E."/>
            <person name="Hilburn K."/>
            <person name="Hua-Van A."/>
            <person name="Jonkers W."/>
            <person name="Kazan K."/>
            <person name="Kodira C.D."/>
            <person name="Koehrsen M."/>
            <person name="Kumar L."/>
            <person name="Lee Y.H."/>
            <person name="Li L."/>
            <person name="Manners J.M."/>
            <person name="Miranda-Saavedra D."/>
            <person name="Mukherjee M."/>
            <person name="Park G."/>
            <person name="Park J."/>
            <person name="Park S.Y."/>
            <person name="Proctor R.H."/>
            <person name="Regev A."/>
            <person name="Ruiz-Roldan M.C."/>
            <person name="Sain D."/>
            <person name="Sakthikumar S."/>
            <person name="Sykes S."/>
            <person name="Schwartz D.C."/>
            <person name="Turgeon B.G."/>
            <person name="Wapinski I."/>
            <person name="Yoder O."/>
            <person name="Young S."/>
            <person name="Zeng Q."/>
            <person name="Zhou S."/>
            <person name="Galagan J."/>
            <person name="Cuomo C.A."/>
            <person name="Kistler H.C."/>
            <person name="Rep M."/>
        </authorList>
    </citation>
    <scope>GENOME REANNOTATION</scope>
    <source>
        <strain evidence="4">ATCC MYA-4620 / CBS 123657 / FGSC 9075 / NRRL 31084 / PH-1</strain>
    </source>
</reference>
<evidence type="ECO:0000256" key="1">
    <source>
        <dbReference type="SAM" id="MobiDB-lite"/>
    </source>
</evidence>
<feature type="region of interest" description="Disordered" evidence="1">
    <location>
        <begin position="1"/>
        <end position="480"/>
    </location>
</feature>
<dbReference type="InterPro" id="IPR058933">
    <property type="entry name" value="YMC020W-like_ab_hydrolase"/>
</dbReference>
<feature type="compositionally biased region" description="Polar residues" evidence="1">
    <location>
        <begin position="241"/>
        <end position="258"/>
    </location>
</feature>
<feature type="compositionally biased region" description="Polar residues" evidence="1">
    <location>
        <begin position="219"/>
        <end position="233"/>
    </location>
</feature>
<feature type="compositionally biased region" description="Polar residues" evidence="1">
    <location>
        <begin position="43"/>
        <end position="65"/>
    </location>
</feature>
<reference evidence="4" key="1">
    <citation type="journal article" date="2007" name="Science">
        <title>The Fusarium graminearum genome reveals a link between localized polymorphism and pathogen specialization.</title>
        <authorList>
            <person name="Cuomo C.A."/>
            <person name="Gueldener U."/>
            <person name="Xu J.-R."/>
            <person name="Trail F."/>
            <person name="Turgeon B.G."/>
            <person name="Di Pietro A."/>
            <person name="Walton J.D."/>
            <person name="Ma L.-J."/>
            <person name="Baker S.E."/>
            <person name="Rep M."/>
            <person name="Adam G."/>
            <person name="Antoniw J."/>
            <person name="Baldwin T."/>
            <person name="Calvo S.E."/>
            <person name="Chang Y.-L."/>
            <person name="DeCaprio D."/>
            <person name="Gale L.R."/>
            <person name="Gnerre S."/>
            <person name="Goswami R.S."/>
            <person name="Hammond-Kosack K."/>
            <person name="Harris L.J."/>
            <person name="Hilburn K."/>
            <person name="Kennell J.C."/>
            <person name="Kroken S."/>
            <person name="Magnuson J.K."/>
            <person name="Mannhaupt G."/>
            <person name="Mauceli E.W."/>
            <person name="Mewes H.-W."/>
            <person name="Mitterbauer R."/>
            <person name="Muehlbauer G."/>
            <person name="Muensterkoetter M."/>
            <person name="Nelson D."/>
            <person name="O'Donnell K."/>
            <person name="Ouellet T."/>
            <person name="Qi W."/>
            <person name="Quesneville H."/>
            <person name="Roncero M.I.G."/>
            <person name="Seong K.-Y."/>
            <person name="Tetko I.V."/>
            <person name="Urban M."/>
            <person name="Waalwijk C."/>
            <person name="Ward T.J."/>
            <person name="Yao J."/>
            <person name="Birren B.W."/>
            <person name="Kistler H.C."/>
        </authorList>
    </citation>
    <scope>NUCLEOTIDE SEQUENCE [LARGE SCALE GENOMIC DNA]</scope>
    <source>
        <strain evidence="4">ATCC MYA-4620 / CBS 123657 / FGSC 9075 / NRRL 31084 / PH-1</strain>
    </source>
</reference>
<feature type="compositionally biased region" description="Low complexity" evidence="1">
    <location>
        <begin position="24"/>
        <end position="36"/>
    </location>
</feature>
<proteinExistence type="predicted"/>
<dbReference type="InParanoid" id="A0A1C3YIY8"/>